<feature type="transmembrane region" description="Helical" evidence="6">
    <location>
        <begin position="20"/>
        <end position="41"/>
    </location>
</feature>
<feature type="transmembrane region" description="Helical" evidence="6">
    <location>
        <begin position="286"/>
        <end position="310"/>
    </location>
</feature>
<dbReference type="InterPro" id="IPR003838">
    <property type="entry name" value="ABC3_permease_C"/>
</dbReference>
<dbReference type="Pfam" id="PF12704">
    <property type="entry name" value="MacB_PCD"/>
    <property type="match status" value="1"/>
</dbReference>
<gene>
    <name evidence="9" type="ORF">J2792_002916</name>
</gene>
<dbReference type="RefSeq" id="WP_309805708.1">
    <property type="nucleotide sequence ID" value="NZ_JAVDRD010000007.1"/>
</dbReference>
<keyword evidence="5 6" id="KW-0472">Membrane</keyword>
<organism evidence="9 10">
    <name type="scientific">Novosphingobium capsulatum</name>
    <dbReference type="NCBI Taxonomy" id="13688"/>
    <lineage>
        <taxon>Bacteria</taxon>
        <taxon>Pseudomonadati</taxon>
        <taxon>Pseudomonadota</taxon>
        <taxon>Alphaproteobacteria</taxon>
        <taxon>Sphingomonadales</taxon>
        <taxon>Sphingomonadaceae</taxon>
        <taxon>Novosphingobium</taxon>
    </lineage>
</organism>
<feature type="transmembrane region" description="Helical" evidence="6">
    <location>
        <begin position="374"/>
        <end position="395"/>
    </location>
</feature>
<evidence type="ECO:0000313" key="10">
    <source>
        <dbReference type="Proteomes" id="UP001184150"/>
    </source>
</evidence>
<keyword evidence="2" id="KW-1003">Cell membrane</keyword>
<feature type="transmembrane region" description="Helical" evidence="6">
    <location>
        <begin position="428"/>
        <end position="448"/>
    </location>
</feature>
<feature type="transmembrane region" description="Helical" evidence="6">
    <location>
        <begin position="769"/>
        <end position="788"/>
    </location>
</feature>
<evidence type="ECO:0000256" key="1">
    <source>
        <dbReference type="ARBA" id="ARBA00004651"/>
    </source>
</evidence>
<feature type="transmembrane region" description="Helical" evidence="6">
    <location>
        <begin position="726"/>
        <end position="749"/>
    </location>
</feature>
<protein>
    <submittedName>
        <fullName evidence="9">ABC transport system permease protein</fullName>
    </submittedName>
</protein>
<accession>A0ABU1MNW6</accession>
<evidence type="ECO:0000259" key="7">
    <source>
        <dbReference type="Pfam" id="PF02687"/>
    </source>
</evidence>
<dbReference type="InterPro" id="IPR050250">
    <property type="entry name" value="Macrolide_Exporter_MacB"/>
</dbReference>
<dbReference type="Pfam" id="PF02687">
    <property type="entry name" value="FtsX"/>
    <property type="match status" value="2"/>
</dbReference>
<comment type="caution">
    <text evidence="9">The sequence shown here is derived from an EMBL/GenBank/DDBJ whole genome shotgun (WGS) entry which is preliminary data.</text>
</comment>
<evidence type="ECO:0000256" key="5">
    <source>
        <dbReference type="ARBA" id="ARBA00023136"/>
    </source>
</evidence>
<keyword evidence="4 6" id="KW-1133">Transmembrane helix</keyword>
<dbReference type="PANTHER" id="PTHR30572:SF18">
    <property type="entry name" value="ABC-TYPE MACROLIDE FAMILY EXPORT SYSTEM PERMEASE COMPONENT 2"/>
    <property type="match status" value="1"/>
</dbReference>
<dbReference type="InterPro" id="IPR025857">
    <property type="entry name" value="MacB_PCD"/>
</dbReference>
<feature type="domain" description="ABC3 transporter permease C-terminal" evidence="7">
    <location>
        <begin position="686"/>
        <end position="798"/>
    </location>
</feature>
<keyword evidence="10" id="KW-1185">Reference proteome</keyword>
<evidence type="ECO:0000259" key="8">
    <source>
        <dbReference type="Pfam" id="PF12704"/>
    </source>
</evidence>
<dbReference type="PANTHER" id="PTHR30572">
    <property type="entry name" value="MEMBRANE COMPONENT OF TRANSPORTER-RELATED"/>
    <property type="match status" value="1"/>
</dbReference>
<feature type="transmembrane region" description="Helical" evidence="6">
    <location>
        <begin position="682"/>
        <end position="705"/>
    </location>
</feature>
<name>A0ABU1MNW6_9SPHN</name>
<feature type="transmembrane region" description="Helical" evidence="6">
    <location>
        <begin position="331"/>
        <end position="354"/>
    </location>
</feature>
<keyword evidence="3 6" id="KW-0812">Transmembrane</keyword>
<comment type="subcellular location">
    <subcellularLocation>
        <location evidence="1">Cell membrane</location>
        <topology evidence="1">Multi-pass membrane protein</topology>
    </subcellularLocation>
</comment>
<sequence>MNRFAFLTLYRSLTRHRLYAALNIGGLAIGIAVFLVLGLYVRFETSYETWLPRHDQVYIVQTVWHMPDSPFDGAYPNTMGGLLEEMKADFPGLSGTSINGVGATVLRGGIGTAEDLAWVDPQFFEVMDLPMLQGEGGRALADPSNVLIDANMARKYFGSTDAVGQTLTLNIGAGTASYRVAGVFAPLPRNTDLKFTMLARSPKGAPKGNEDWWYHWGSTSVNTYLRFPNPAAAKAFAARMPAFVVRHGTRDLGANADKTMQLTLLPLTDLHLTPAGREMASMRQTIVTLGVVGALTLLIAIVNYVNLATARAGLRAREVAMRKVLGASRSMLVRQFAGEAILTTALAALVALALAELGLPLVNAAAGLALSIPYATVVPALLVLSIVVGIGAGLYPAVLLSRFPAAAVLASARSPGGGRTGARLREMLVVFQFALATAFITGTLVLVAQTRHLRQADLGFARDGLIVVKSMAGLSEGQQDTMRDAIASLPMIRAVGIADSAAGGFGNNNASNIEIPGQPGSGPSLREIVVGRGFFATYGARVIAGRVFDDQHGADDSYGTKSKDNRAIVINRTAVAVLGFRSAQEAVGKTLGKGQPRTIIGVVDDMRFFSPHVPMDATYYTYWSHYLGAPVITARYAGRMDAAMDAVRDTWRKIAPEVPFDAAPADQDLAKLFEADDHAANLFTIGSVLAVLIGCVGLWGLASFNTSRRVKEIGIRKALGASSRDVVKLLVGQFLRPVLIANVIAWPLAWVAMRQWLAGFSDRIALSPLYFVAATLLALAIAVLTVIAQSLRAARATPAWALHHE</sequence>
<evidence type="ECO:0000256" key="6">
    <source>
        <dbReference type="SAM" id="Phobius"/>
    </source>
</evidence>
<reference evidence="9 10" key="1">
    <citation type="submission" date="2023-07" db="EMBL/GenBank/DDBJ databases">
        <title>Sorghum-associated microbial communities from plants grown in Nebraska, USA.</title>
        <authorList>
            <person name="Schachtman D."/>
        </authorList>
    </citation>
    <scope>NUCLEOTIDE SEQUENCE [LARGE SCALE GENOMIC DNA]</scope>
    <source>
        <strain evidence="9 10">DS1027</strain>
    </source>
</reference>
<feature type="domain" description="ABC3 transporter permease C-terminal" evidence="7">
    <location>
        <begin position="291"/>
        <end position="402"/>
    </location>
</feature>
<feature type="domain" description="MacB-like periplasmic core" evidence="8">
    <location>
        <begin position="21"/>
        <end position="240"/>
    </location>
</feature>
<dbReference type="Proteomes" id="UP001184150">
    <property type="component" value="Unassembled WGS sequence"/>
</dbReference>
<evidence type="ECO:0000256" key="2">
    <source>
        <dbReference type="ARBA" id="ARBA00022475"/>
    </source>
</evidence>
<evidence type="ECO:0000313" key="9">
    <source>
        <dbReference type="EMBL" id="MDR6512033.1"/>
    </source>
</evidence>
<evidence type="ECO:0000256" key="3">
    <source>
        <dbReference type="ARBA" id="ARBA00022692"/>
    </source>
</evidence>
<evidence type="ECO:0000256" key="4">
    <source>
        <dbReference type="ARBA" id="ARBA00022989"/>
    </source>
</evidence>
<dbReference type="EMBL" id="JAVDRD010000007">
    <property type="protein sequence ID" value="MDR6512033.1"/>
    <property type="molecule type" value="Genomic_DNA"/>
</dbReference>
<proteinExistence type="predicted"/>